<keyword evidence="8" id="KW-0969">Cilium</keyword>
<evidence type="ECO:0000256" key="6">
    <source>
        <dbReference type="ARBA" id="ARBA00023237"/>
    </source>
</evidence>
<reference evidence="8" key="1">
    <citation type="submission" date="2022-07" db="EMBL/GenBank/DDBJ databases">
        <title>Bombella genomes.</title>
        <authorList>
            <person name="Harer L."/>
            <person name="Styblova S."/>
            <person name="Ehrmann M."/>
        </authorList>
    </citation>
    <scope>NUCLEOTIDE SEQUENCE</scope>
    <source>
        <strain evidence="8">TMW 2.2543</strain>
    </source>
</reference>
<dbReference type="Pfam" id="PF02107">
    <property type="entry name" value="FlgH"/>
    <property type="match status" value="1"/>
</dbReference>
<comment type="subunit">
    <text evidence="7">The basal body constitutes a major portion of the flagellar organelle and consists of four rings (L,P,S, and M) mounted on a central rod.</text>
</comment>
<evidence type="ECO:0000256" key="1">
    <source>
        <dbReference type="ARBA" id="ARBA00002591"/>
    </source>
</evidence>
<keyword evidence="4 7" id="KW-0472">Membrane</keyword>
<keyword evidence="3 7" id="KW-0732">Signal</keyword>
<keyword evidence="9" id="KW-1185">Reference proteome</keyword>
<dbReference type="HAMAP" id="MF_00415">
    <property type="entry name" value="FlgH"/>
    <property type="match status" value="1"/>
</dbReference>
<dbReference type="PRINTS" id="PR01008">
    <property type="entry name" value="FLGLRINGFLGH"/>
</dbReference>
<sequence>MLFRDLSWQRLSRLWRKAVPVALVGLSGCMGAGTMSELGHLPRMTRTADPTQAPDYRPVTMPTPPLQAPPTEAGSLWRPGSRAFFKDQRAAQAGDLLTVKIQVADTANVTNNTTASGSGAEVFGIPSLFGFKGKTLSHLTSADALQTNSSSSNNGAGTIRRIDTVTLTLAGVITQVLPNGNFVVVARQEVRVNGELRQIMVSGVVRPQDISEDNVVTHDRIAEARISYGGRGQLSQYQQPRYGQKVLDSVLPF</sequence>
<comment type="similarity">
    <text evidence="2 7">Belongs to the FlgH family.</text>
</comment>
<keyword evidence="5 7" id="KW-0975">Bacterial flagellum</keyword>
<keyword evidence="8" id="KW-0966">Cell projection</keyword>
<comment type="function">
    <text evidence="1 7">Assembles around the rod to form the L-ring and probably protects the motor/basal body from shearing forces during rotation.</text>
</comment>
<keyword evidence="7" id="KW-0449">Lipoprotein</keyword>
<dbReference type="NCBIfam" id="NF001305">
    <property type="entry name" value="PRK00249.1-5"/>
    <property type="match status" value="1"/>
</dbReference>
<name>A0ABT3WG42_9PROT</name>
<proteinExistence type="inferred from homology"/>
<gene>
    <name evidence="7 8" type="primary">flgH</name>
    <name evidence="8" type="ORF">NQF86_05275</name>
</gene>
<accession>A0ABT3WG42</accession>
<evidence type="ECO:0000256" key="3">
    <source>
        <dbReference type="ARBA" id="ARBA00022729"/>
    </source>
</evidence>
<organism evidence="8 9">
    <name type="scientific">Bombella pluederhausensis</name>
    <dbReference type="NCBI Taxonomy" id="2967336"/>
    <lineage>
        <taxon>Bacteria</taxon>
        <taxon>Pseudomonadati</taxon>
        <taxon>Pseudomonadota</taxon>
        <taxon>Alphaproteobacteria</taxon>
        <taxon>Acetobacterales</taxon>
        <taxon>Acetobacteraceae</taxon>
        <taxon>Bombella</taxon>
    </lineage>
</organism>
<dbReference type="PROSITE" id="PS51257">
    <property type="entry name" value="PROKAR_LIPOPROTEIN"/>
    <property type="match status" value="1"/>
</dbReference>
<evidence type="ECO:0000313" key="9">
    <source>
        <dbReference type="Proteomes" id="UP001165576"/>
    </source>
</evidence>
<comment type="caution">
    <text evidence="8">The sequence shown here is derived from an EMBL/GenBank/DDBJ whole genome shotgun (WGS) entry which is preliminary data.</text>
</comment>
<dbReference type="InterPro" id="IPR000527">
    <property type="entry name" value="Flag_Lring"/>
</dbReference>
<dbReference type="EMBL" id="JANIDY010000002">
    <property type="protein sequence ID" value="MCX5618072.1"/>
    <property type="molecule type" value="Genomic_DNA"/>
</dbReference>
<dbReference type="Proteomes" id="UP001165576">
    <property type="component" value="Unassembled WGS sequence"/>
</dbReference>
<protein>
    <recommendedName>
        <fullName evidence="7">Flagellar L-ring protein</fullName>
    </recommendedName>
    <alternativeName>
        <fullName evidence="7">Basal body L-ring protein</fullName>
    </alternativeName>
</protein>
<evidence type="ECO:0000256" key="4">
    <source>
        <dbReference type="ARBA" id="ARBA00023136"/>
    </source>
</evidence>
<evidence type="ECO:0000256" key="2">
    <source>
        <dbReference type="ARBA" id="ARBA00006929"/>
    </source>
</evidence>
<evidence type="ECO:0000256" key="7">
    <source>
        <dbReference type="HAMAP-Rule" id="MF_00415"/>
    </source>
</evidence>
<comment type="subcellular location">
    <subcellularLocation>
        <location evidence="7">Cell outer membrane</location>
        <topology evidence="7">Lipid-anchor</topology>
    </subcellularLocation>
    <subcellularLocation>
        <location evidence="7">Bacterial flagellum basal body</location>
    </subcellularLocation>
</comment>
<evidence type="ECO:0000256" key="5">
    <source>
        <dbReference type="ARBA" id="ARBA00023143"/>
    </source>
</evidence>
<dbReference type="PANTHER" id="PTHR34933:SF1">
    <property type="entry name" value="FLAGELLAR L-RING PROTEIN"/>
    <property type="match status" value="1"/>
</dbReference>
<keyword evidence="8" id="KW-0282">Flagellum</keyword>
<keyword evidence="6 7" id="KW-0998">Cell outer membrane</keyword>
<evidence type="ECO:0000313" key="8">
    <source>
        <dbReference type="EMBL" id="MCX5618072.1"/>
    </source>
</evidence>
<dbReference type="PANTHER" id="PTHR34933">
    <property type="entry name" value="FLAGELLAR L-RING PROTEIN"/>
    <property type="match status" value="1"/>
</dbReference>